<reference evidence="2" key="1">
    <citation type="submission" date="2024-07" db="EMBL/GenBank/DDBJ databases">
        <title>Identification and characteristics of an arsenic-resistant bacterial isolate, which belongs to a novel species.</title>
        <authorList>
            <person name="Juszczyk A."/>
            <person name="Kowalczyk A."/>
            <person name="Was K."/>
            <person name="Kosowicz W."/>
            <person name="Budzyn A."/>
            <person name="Latowski D."/>
        </authorList>
    </citation>
    <scope>NUCLEOTIDE SEQUENCE</scope>
    <source>
        <strain evidence="2">As8PL</strain>
        <plasmid evidence="2">unnamed</plasmid>
    </source>
</reference>
<feature type="compositionally biased region" description="Basic and acidic residues" evidence="1">
    <location>
        <begin position="106"/>
        <end position="122"/>
    </location>
</feature>
<keyword evidence="2" id="KW-0614">Plasmid</keyword>
<sequence length="360" mass="39174">MLKSNFFTFVITIILVFSFVIPVHANTFTFNESGMKVTFKLGNIERVNDDLSINGTAKTDDMSDDEEWFIYGNYYRNYFKANDWRSFGAGDNLLPTLGAAGLLPKTDVENKPVPEPKPEPKPKPSNPPTKPVSSSGTNTSTSGTNSSGDSTSTTGTSSSGDNTSTSGTNSSGDSTSTSGTNSSGDNTSTSGTNSSGDSTSTSGTSSSGDSTSTSGLSSSEINEEKIDIELKDDEQKEDEVNKNNSTVEFSPDFVENLDEAFAKYNFQYITNQDVLTFMAGHYQDDDTKEYLYSTLRIEEAKEYYMLFTDNLILGETISNDVREALESQFGDDLIDDEKSGIFASIGKFFVGIFTFFKNLL</sequence>
<dbReference type="AlphaFoldDB" id="A0AB39BNQ5"/>
<gene>
    <name evidence="2" type="ORF">AB3N04_01245</name>
</gene>
<dbReference type="EMBL" id="CP162550">
    <property type="protein sequence ID" value="XDI35136.1"/>
    <property type="molecule type" value="Genomic_DNA"/>
</dbReference>
<feature type="compositionally biased region" description="Low complexity" evidence="1">
    <location>
        <begin position="131"/>
        <end position="220"/>
    </location>
</feature>
<name>A0AB39BNQ5_9BACI</name>
<evidence type="ECO:0000256" key="1">
    <source>
        <dbReference type="SAM" id="MobiDB-lite"/>
    </source>
</evidence>
<dbReference type="RefSeq" id="WP_368502753.1">
    <property type="nucleotide sequence ID" value="NZ_CP162550.1"/>
</dbReference>
<geneLocation type="plasmid" evidence="2">
    <name>unnamed</name>
</geneLocation>
<organism evidence="2">
    <name type="scientific">Alkalihalophilus sp. As8PL</name>
    <dbReference type="NCBI Taxonomy" id="3237103"/>
    <lineage>
        <taxon>Bacteria</taxon>
        <taxon>Bacillati</taxon>
        <taxon>Bacillota</taxon>
        <taxon>Bacilli</taxon>
        <taxon>Bacillales</taxon>
        <taxon>Bacillaceae</taxon>
        <taxon>Alkalihalophilus</taxon>
    </lineage>
</organism>
<accession>A0AB39BNQ5</accession>
<feature type="region of interest" description="Disordered" evidence="1">
    <location>
        <begin position="104"/>
        <end position="244"/>
    </location>
</feature>
<proteinExistence type="predicted"/>
<protein>
    <submittedName>
        <fullName evidence="2">Uncharacterized protein</fullName>
    </submittedName>
</protein>
<evidence type="ECO:0000313" key="2">
    <source>
        <dbReference type="EMBL" id="XDI35136.1"/>
    </source>
</evidence>